<keyword evidence="8" id="KW-1185">Reference proteome</keyword>
<evidence type="ECO:0000256" key="1">
    <source>
        <dbReference type="ARBA" id="ARBA00022527"/>
    </source>
</evidence>
<proteinExistence type="inferred from homology"/>
<dbReference type="AlphaFoldDB" id="M2P9S1"/>
<dbReference type="OrthoDB" id="2802511at2759"/>
<dbReference type="PRINTS" id="PR00109">
    <property type="entry name" value="TYRKINASE"/>
</dbReference>
<feature type="binding site" evidence="4">
    <location>
        <position position="58"/>
    </location>
    <ligand>
        <name>ATP</name>
        <dbReference type="ChEBI" id="CHEBI:30616"/>
    </ligand>
</feature>
<organism evidence="7 8">
    <name type="scientific">Ceriporiopsis subvermispora (strain B)</name>
    <name type="common">White-rot fungus</name>
    <name type="synonym">Gelatoporia subvermispora</name>
    <dbReference type="NCBI Taxonomy" id="914234"/>
    <lineage>
        <taxon>Eukaryota</taxon>
        <taxon>Fungi</taxon>
        <taxon>Dikarya</taxon>
        <taxon>Basidiomycota</taxon>
        <taxon>Agaricomycotina</taxon>
        <taxon>Agaricomycetes</taxon>
        <taxon>Polyporales</taxon>
        <taxon>Gelatoporiaceae</taxon>
        <taxon>Gelatoporia</taxon>
    </lineage>
</organism>
<dbReference type="PANTHER" id="PTHR44329">
    <property type="entry name" value="SERINE/THREONINE-PROTEIN KINASE TNNI3K-RELATED"/>
    <property type="match status" value="1"/>
</dbReference>
<evidence type="ECO:0000256" key="5">
    <source>
        <dbReference type="RuleBase" id="RU000304"/>
    </source>
</evidence>
<dbReference type="EMBL" id="KB445812">
    <property type="protein sequence ID" value="EMD32214.1"/>
    <property type="molecule type" value="Genomic_DNA"/>
</dbReference>
<protein>
    <recommendedName>
        <fullName evidence="6">Protein kinase domain-containing protein</fullName>
    </recommendedName>
</protein>
<keyword evidence="3 4" id="KW-0067">ATP-binding</keyword>
<sequence>MSYGLQYLQSRTNISIKGDEYETITTYEIQLIPEAELGRGSFAEVVLARWQGIMVAVKRMKRGQVREFKRELDIWRGLQHDNIVPCYGASLAADPPFIVLKYMQNGDLLQYLRRTPDANRAKLLHDVALGLLFLHSKQVVHGDVKSGNVLIDDAGKACVTDFGLAIKYQPTGDGKDRSHPVGTLRFMAPETITQGLRTYASDVFAFGMLMYETYTHRLPHSDARDADVASGKLVLSRPTSEQAISRGLNDDVWDLHQSCTSPMPEKRLTAKMISAKLAEIMYTYVVDPSLPKLNFEIIALPSSTSIHVQGSSYDASLLAVPSALSDGTSASRKA</sequence>
<dbReference type="SMART" id="SM00220">
    <property type="entry name" value="S_TKc"/>
    <property type="match status" value="1"/>
</dbReference>
<keyword evidence="1 5" id="KW-0808">Transferase</keyword>
<dbReference type="InterPro" id="IPR017441">
    <property type="entry name" value="Protein_kinase_ATP_BS"/>
</dbReference>
<reference evidence="7 8" key="1">
    <citation type="journal article" date="2012" name="Proc. Natl. Acad. Sci. U.S.A.">
        <title>Comparative genomics of Ceriporiopsis subvermispora and Phanerochaete chrysosporium provide insight into selective ligninolysis.</title>
        <authorList>
            <person name="Fernandez-Fueyo E."/>
            <person name="Ruiz-Duenas F.J."/>
            <person name="Ferreira P."/>
            <person name="Floudas D."/>
            <person name="Hibbett D.S."/>
            <person name="Canessa P."/>
            <person name="Larrondo L.F."/>
            <person name="James T.Y."/>
            <person name="Seelenfreund D."/>
            <person name="Lobos S."/>
            <person name="Polanco R."/>
            <person name="Tello M."/>
            <person name="Honda Y."/>
            <person name="Watanabe T."/>
            <person name="Watanabe T."/>
            <person name="Ryu J.S."/>
            <person name="Kubicek C.P."/>
            <person name="Schmoll M."/>
            <person name="Gaskell J."/>
            <person name="Hammel K.E."/>
            <person name="St John F.J."/>
            <person name="Vanden Wymelenberg A."/>
            <person name="Sabat G."/>
            <person name="Splinter BonDurant S."/>
            <person name="Syed K."/>
            <person name="Yadav J.S."/>
            <person name="Doddapaneni H."/>
            <person name="Subramanian V."/>
            <person name="Lavin J.L."/>
            <person name="Oguiza J.A."/>
            <person name="Perez G."/>
            <person name="Pisabarro A.G."/>
            <person name="Ramirez L."/>
            <person name="Santoyo F."/>
            <person name="Master E."/>
            <person name="Coutinho P.M."/>
            <person name="Henrissat B."/>
            <person name="Lombard V."/>
            <person name="Magnuson J.K."/>
            <person name="Kuees U."/>
            <person name="Hori C."/>
            <person name="Igarashi K."/>
            <person name="Samejima M."/>
            <person name="Held B.W."/>
            <person name="Barry K.W."/>
            <person name="LaButti K.M."/>
            <person name="Lapidus A."/>
            <person name="Lindquist E.A."/>
            <person name="Lucas S.M."/>
            <person name="Riley R."/>
            <person name="Salamov A.A."/>
            <person name="Hoffmeister D."/>
            <person name="Schwenk D."/>
            <person name="Hadar Y."/>
            <person name="Yarden O."/>
            <person name="de Vries R.P."/>
            <person name="Wiebenga A."/>
            <person name="Stenlid J."/>
            <person name="Eastwood D."/>
            <person name="Grigoriev I.V."/>
            <person name="Berka R.M."/>
            <person name="Blanchette R.A."/>
            <person name="Kersten P."/>
            <person name="Martinez A.T."/>
            <person name="Vicuna R."/>
            <person name="Cullen D."/>
        </authorList>
    </citation>
    <scope>NUCLEOTIDE SEQUENCE [LARGE SCALE GENOMIC DNA]</scope>
    <source>
        <strain evidence="7 8">B</strain>
    </source>
</reference>
<name>M2P9S1_CERS8</name>
<dbReference type="PROSITE" id="PS00107">
    <property type="entry name" value="PROTEIN_KINASE_ATP"/>
    <property type="match status" value="1"/>
</dbReference>
<dbReference type="Gene3D" id="1.10.510.10">
    <property type="entry name" value="Transferase(Phosphotransferase) domain 1"/>
    <property type="match status" value="1"/>
</dbReference>
<dbReference type="PROSITE" id="PS50011">
    <property type="entry name" value="PROTEIN_KINASE_DOM"/>
    <property type="match status" value="1"/>
</dbReference>
<evidence type="ECO:0000313" key="7">
    <source>
        <dbReference type="EMBL" id="EMD32214.1"/>
    </source>
</evidence>
<dbReference type="GO" id="GO:0004674">
    <property type="term" value="F:protein serine/threonine kinase activity"/>
    <property type="evidence" value="ECO:0007669"/>
    <property type="project" value="UniProtKB-KW"/>
</dbReference>
<dbReference type="Proteomes" id="UP000016930">
    <property type="component" value="Unassembled WGS sequence"/>
</dbReference>
<feature type="domain" description="Protein kinase" evidence="6">
    <location>
        <begin position="31"/>
        <end position="285"/>
    </location>
</feature>
<dbReference type="GO" id="GO:0005524">
    <property type="term" value="F:ATP binding"/>
    <property type="evidence" value="ECO:0007669"/>
    <property type="project" value="UniProtKB-UniRule"/>
</dbReference>
<accession>M2P9S1</accession>
<dbReference type="PROSITE" id="PS00108">
    <property type="entry name" value="PROTEIN_KINASE_ST"/>
    <property type="match status" value="1"/>
</dbReference>
<evidence type="ECO:0000259" key="6">
    <source>
        <dbReference type="PROSITE" id="PS50011"/>
    </source>
</evidence>
<dbReference type="Pfam" id="PF07714">
    <property type="entry name" value="PK_Tyr_Ser-Thr"/>
    <property type="match status" value="1"/>
</dbReference>
<dbReference type="HOGENOM" id="CLU_000288_7_18_1"/>
<dbReference type="InterPro" id="IPR000719">
    <property type="entry name" value="Prot_kinase_dom"/>
</dbReference>
<dbReference type="SUPFAM" id="SSF56112">
    <property type="entry name" value="Protein kinase-like (PK-like)"/>
    <property type="match status" value="1"/>
</dbReference>
<dbReference type="InterPro" id="IPR011009">
    <property type="entry name" value="Kinase-like_dom_sf"/>
</dbReference>
<dbReference type="PANTHER" id="PTHR44329:SF214">
    <property type="entry name" value="PROTEIN KINASE DOMAIN-CONTAINING PROTEIN"/>
    <property type="match status" value="1"/>
</dbReference>
<keyword evidence="2 4" id="KW-0547">Nucleotide-binding</keyword>
<evidence type="ECO:0000256" key="2">
    <source>
        <dbReference type="ARBA" id="ARBA00022741"/>
    </source>
</evidence>
<dbReference type="InterPro" id="IPR051681">
    <property type="entry name" value="Ser/Thr_Kinases-Pseudokinases"/>
</dbReference>
<dbReference type="STRING" id="914234.M2P9S1"/>
<comment type="similarity">
    <text evidence="5">Belongs to the protein kinase superfamily.</text>
</comment>
<dbReference type="InterPro" id="IPR008271">
    <property type="entry name" value="Ser/Thr_kinase_AS"/>
</dbReference>
<evidence type="ECO:0000256" key="4">
    <source>
        <dbReference type="PROSITE-ProRule" id="PRU10141"/>
    </source>
</evidence>
<keyword evidence="1 5" id="KW-0723">Serine/threonine-protein kinase</keyword>
<gene>
    <name evidence="7" type="ORF">CERSUDRAFT_161937</name>
</gene>
<keyword evidence="1 5" id="KW-0418">Kinase</keyword>
<evidence type="ECO:0000256" key="3">
    <source>
        <dbReference type="ARBA" id="ARBA00022840"/>
    </source>
</evidence>
<feature type="non-terminal residue" evidence="7">
    <location>
        <position position="334"/>
    </location>
</feature>
<evidence type="ECO:0000313" key="8">
    <source>
        <dbReference type="Proteomes" id="UP000016930"/>
    </source>
</evidence>
<dbReference type="InterPro" id="IPR001245">
    <property type="entry name" value="Ser-Thr/Tyr_kinase_cat_dom"/>
</dbReference>